<accession>A0A9P6CUU1</accession>
<protein>
    <recommendedName>
        <fullName evidence="3">F-box domain-containing protein</fullName>
    </recommendedName>
</protein>
<evidence type="ECO:0000313" key="2">
    <source>
        <dbReference type="Proteomes" id="UP000807469"/>
    </source>
</evidence>
<sequence>SLIDRLPPEIAGEIYASCIPDNFFDLRWARFDIKFCPPLVISAVCRMWQDLAYSVPRLWNVLPFYASRLNSPSRGPTPVIINKWIDRAGQLPLSIILYVSDLVFDKDFFLEVADVLNQVSNRLRSLIFFGNPSIVSYFSSQTQSLPELRTIHFDSTRPPHDLELKYFLTACCF</sequence>
<evidence type="ECO:0000313" key="1">
    <source>
        <dbReference type="EMBL" id="KAF9474190.1"/>
    </source>
</evidence>
<name>A0A9P6CUU1_9AGAR</name>
<organism evidence="1 2">
    <name type="scientific">Pholiota conissans</name>
    <dbReference type="NCBI Taxonomy" id="109636"/>
    <lineage>
        <taxon>Eukaryota</taxon>
        <taxon>Fungi</taxon>
        <taxon>Dikarya</taxon>
        <taxon>Basidiomycota</taxon>
        <taxon>Agaricomycotina</taxon>
        <taxon>Agaricomycetes</taxon>
        <taxon>Agaricomycetidae</taxon>
        <taxon>Agaricales</taxon>
        <taxon>Agaricineae</taxon>
        <taxon>Strophariaceae</taxon>
        <taxon>Pholiota</taxon>
    </lineage>
</organism>
<gene>
    <name evidence="1" type="ORF">BDN70DRAFT_962023</name>
</gene>
<reference evidence="1" key="1">
    <citation type="submission" date="2020-11" db="EMBL/GenBank/DDBJ databases">
        <authorList>
            <consortium name="DOE Joint Genome Institute"/>
            <person name="Ahrendt S."/>
            <person name="Riley R."/>
            <person name="Andreopoulos W."/>
            <person name="Labutti K."/>
            <person name="Pangilinan J."/>
            <person name="Ruiz-Duenas F.J."/>
            <person name="Barrasa J.M."/>
            <person name="Sanchez-Garcia M."/>
            <person name="Camarero S."/>
            <person name="Miyauchi S."/>
            <person name="Serrano A."/>
            <person name="Linde D."/>
            <person name="Babiker R."/>
            <person name="Drula E."/>
            <person name="Ayuso-Fernandez I."/>
            <person name="Pacheco R."/>
            <person name="Padilla G."/>
            <person name="Ferreira P."/>
            <person name="Barriuso J."/>
            <person name="Kellner H."/>
            <person name="Castanera R."/>
            <person name="Alfaro M."/>
            <person name="Ramirez L."/>
            <person name="Pisabarro A.G."/>
            <person name="Kuo A."/>
            <person name="Tritt A."/>
            <person name="Lipzen A."/>
            <person name="He G."/>
            <person name="Yan M."/>
            <person name="Ng V."/>
            <person name="Cullen D."/>
            <person name="Martin F."/>
            <person name="Rosso M.-N."/>
            <person name="Henrissat B."/>
            <person name="Hibbett D."/>
            <person name="Martinez A.T."/>
            <person name="Grigoriev I.V."/>
        </authorList>
    </citation>
    <scope>NUCLEOTIDE SEQUENCE</scope>
    <source>
        <strain evidence="1">CIRM-BRFM 674</strain>
    </source>
</reference>
<feature type="non-terminal residue" evidence="1">
    <location>
        <position position="1"/>
    </location>
</feature>
<keyword evidence="2" id="KW-1185">Reference proteome</keyword>
<dbReference type="OrthoDB" id="2868696at2759"/>
<dbReference type="EMBL" id="MU155392">
    <property type="protein sequence ID" value="KAF9474190.1"/>
    <property type="molecule type" value="Genomic_DNA"/>
</dbReference>
<dbReference type="AlphaFoldDB" id="A0A9P6CUU1"/>
<dbReference type="Proteomes" id="UP000807469">
    <property type="component" value="Unassembled WGS sequence"/>
</dbReference>
<proteinExistence type="predicted"/>
<evidence type="ECO:0008006" key="3">
    <source>
        <dbReference type="Google" id="ProtNLM"/>
    </source>
</evidence>
<comment type="caution">
    <text evidence="1">The sequence shown here is derived from an EMBL/GenBank/DDBJ whole genome shotgun (WGS) entry which is preliminary data.</text>
</comment>